<proteinExistence type="predicted"/>
<comment type="caution">
    <text evidence="7">The sequence shown here is derived from an EMBL/GenBank/DDBJ whole genome shotgun (WGS) entry which is preliminary data.</text>
</comment>
<dbReference type="RefSeq" id="WP_119805340.1">
    <property type="nucleotide sequence ID" value="NZ_QYYG01000010.1"/>
</dbReference>
<sequence length="1437" mass="157323">MQNSDSVKLETPSLPKGGGAITGLKGDISAAGPDGAATQTLPLPISAGRGYAPSLTLNYHSRAGNGPFGMGWDIGLPAIRLRTHHGVPAYQGTDEFTGPDGEVLVPVLADNGLPETRTGVTTLLGTGLSDSFRVHAYRSRTETHFSRMEYWVAEANAEQNFWVLYSPDGQVQLLGRNAQARIGNPADLTQTAAWLAESSVSLTGEQIYWQYRAEDDIGCDETEKSAHPIATAQRYLAAVWYGNKKAGRTLPGLADIPTADDWLFTLILDYGERGTVLTTAPGWLAPGSGDWLCRPDRFSGWEYGFEVRCRRLCRQILMYHAVSVLAGDESVGDTPQLVARLLLDYDESPSVTTMKKASQVAYEPDDALCALPPITYGWQTFTPPETAQWQPRDDMGKLNLQQPYQMVDLNGEGAAGILYQDSGAWWYRAPVRQQNAAEDAVTWDTPCRLPAIPALRDGGLLADLNGDGQLEWVVTIPGARGRYDRTPEGEWRHFTPLSALPVEYAHPRAQLADISGSGLTDLVLIGPKSVRLYSGTGDGWKKAQTVMQAEGITLPSVGSDARVLVAFSDMAGSGQQHLVEVRADGVRYWPNTGHGRFGSPVKMSGFSPATELPAESFNPDRLYLADIDGSGTTDLIYACGNHLRVYLNLSGNTFAEPFSLALPEGVHYDNTCSLQLADIQGLGVASLVLTVPHPQPRHWVCHLSASKPWLLTTMNNAMGAHHQWHYRSSVQFWLDEKAEALAAGKPVPASYLPFALHTLAGTEVADEITGNRLVSTVRYRHGAWDGREREFLGFGFVEVSDTDTLASQGTAGNISMPAISRTWYATGLAAVDGCLQAEYWAEDDAAFDHFIPRFTAGSGDAEQACSPDDTTAFWLNRGLKGLPLRSELYGADGSPQAVTPYTVTENHLQVRLVEQQGAYPVVWPSVVESRSYVYERVGSDPQCSQQVQLTSDEYGNPLCQVSINYPRRSQPTGNPYPPTLPEGLFASSFDEQQQILRLVRQQSGWHILSDGAKGIWLPGLPDATRSDVFSHAASAVPPGGVTVQLLRDNAGLLADTHTPVFSGQQQAWYLDSRNAATVAAPAFPPLPAFTEAAVLDEDTVALLAAHISPENLKQAGYSQMGYLFPRAGEAGRTLWAIRQGYATYAGAERFWLPQSWRDTLLTGALSVTRDKHECVITQTEDAAGLKTTMEYDWRFLTPVRLTDANDNVQTITLDALGRMTSLRISGTENGVAAGYTDTPLTLPGTANEMISLSAPLPVAQCMLYVTDSWQEGKGVPPHVVMLSTDRYDRYAEERAAQQVRQQVTFSDGFGRILQSSVRQADGEAWQRTEEGALAIDAGGEPVMTETAFRWAVSGRTEYDNKGQAIRTYQPYFLDSWEHVSDDSARQDLYADTHYYDPAGREWQVITAKGWLRRMLFTPWFVVNEDENDTLEEIKTCV</sequence>
<evidence type="ECO:0000256" key="1">
    <source>
        <dbReference type="ARBA" id="ARBA00004613"/>
    </source>
</evidence>
<dbReference type="InterPro" id="IPR022045">
    <property type="entry name" value="TcdB_toxin_mid/N"/>
</dbReference>
<keyword evidence="2" id="KW-0964">Secreted</keyword>
<evidence type="ECO:0000256" key="4">
    <source>
        <dbReference type="SAM" id="MobiDB-lite"/>
    </source>
</evidence>
<gene>
    <name evidence="7" type="ORF">D4100_22965</name>
</gene>
<dbReference type="EMBL" id="QYYG01000010">
    <property type="protein sequence ID" value="RJF53339.1"/>
    <property type="molecule type" value="Genomic_DNA"/>
</dbReference>
<dbReference type="Pfam" id="PF12256">
    <property type="entry name" value="TcdB_toxin_midN"/>
    <property type="match status" value="1"/>
</dbReference>
<accession>A0AA92X0P8</accession>
<reference evidence="7 8" key="1">
    <citation type="submission" date="2018-09" db="EMBL/GenBank/DDBJ databases">
        <title>Draft genome of a novel serratia sp. strain with antifungal activity.</title>
        <authorList>
            <person name="Dichmann S.I."/>
            <person name="Park B.P."/>
            <person name="Pathiraja D."/>
            <person name="Choi I.-G."/>
            <person name="Stougaard P."/>
            <person name="Hennessy R.C."/>
        </authorList>
    </citation>
    <scope>NUCLEOTIDE SEQUENCE [LARGE SCALE GENOMIC DNA]</scope>
    <source>
        <strain evidence="7 8">S40</strain>
    </source>
</reference>
<dbReference type="SUPFAM" id="SSF69318">
    <property type="entry name" value="Integrin alpha N-terminal domain"/>
    <property type="match status" value="1"/>
</dbReference>
<name>A0AA92X0P8_9GAMM</name>
<evidence type="ECO:0000259" key="6">
    <source>
        <dbReference type="Pfam" id="PF12256"/>
    </source>
</evidence>
<dbReference type="Pfam" id="PF12255">
    <property type="entry name" value="TcdB_toxin_midC"/>
    <property type="match status" value="1"/>
</dbReference>
<evidence type="ECO:0000313" key="8">
    <source>
        <dbReference type="Proteomes" id="UP000284338"/>
    </source>
</evidence>
<protein>
    <submittedName>
        <fullName evidence="7">Virulence protein</fullName>
    </submittedName>
</protein>
<feature type="domain" description="Insecticide toxin TcdB middle/C-terminal" evidence="5">
    <location>
        <begin position="874"/>
        <end position="1012"/>
    </location>
</feature>
<dbReference type="GO" id="GO:0005576">
    <property type="term" value="C:extracellular region"/>
    <property type="evidence" value="ECO:0007669"/>
    <property type="project" value="UniProtKB-SubCell"/>
</dbReference>
<dbReference type="InterPro" id="IPR028994">
    <property type="entry name" value="Integrin_alpha_N"/>
</dbReference>
<organism evidence="7 8">
    <name type="scientific">Serratia inhibens</name>
    <dbReference type="NCBI Taxonomy" id="2338073"/>
    <lineage>
        <taxon>Bacteria</taxon>
        <taxon>Pseudomonadati</taxon>
        <taxon>Pseudomonadota</taxon>
        <taxon>Gammaproteobacteria</taxon>
        <taxon>Enterobacterales</taxon>
        <taxon>Yersiniaceae</taxon>
        <taxon>Serratia</taxon>
    </lineage>
</organism>
<evidence type="ECO:0000313" key="7">
    <source>
        <dbReference type="EMBL" id="RJF53339.1"/>
    </source>
</evidence>
<feature type="domain" description="Insecticide toxin TcdB middle/N-terminal" evidence="6">
    <location>
        <begin position="652"/>
        <end position="809"/>
    </location>
</feature>
<keyword evidence="3" id="KW-0843">Virulence</keyword>
<dbReference type="PRINTS" id="PR01341">
    <property type="entry name" value="SALSPVBPROT"/>
</dbReference>
<dbReference type="GO" id="GO:0005737">
    <property type="term" value="C:cytoplasm"/>
    <property type="evidence" value="ECO:0007669"/>
    <property type="project" value="InterPro"/>
</dbReference>
<dbReference type="Pfam" id="PF03534">
    <property type="entry name" value="SpvB"/>
    <property type="match status" value="1"/>
</dbReference>
<dbReference type="InterPro" id="IPR022044">
    <property type="entry name" value="TcdB_toxin_mid/C"/>
</dbReference>
<evidence type="ECO:0000256" key="2">
    <source>
        <dbReference type="ARBA" id="ARBA00022525"/>
    </source>
</evidence>
<evidence type="ECO:0000259" key="5">
    <source>
        <dbReference type="Pfam" id="PF12255"/>
    </source>
</evidence>
<dbReference type="InterPro" id="IPR003284">
    <property type="entry name" value="Sal_SpvB"/>
</dbReference>
<feature type="region of interest" description="Disordered" evidence="4">
    <location>
        <begin position="1"/>
        <end position="21"/>
    </location>
</feature>
<evidence type="ECO:0000256" key="3">
    <source>
        <dbReference type="ARBA" id="ARBA00023026"/>
    </source>
</evidence>
<keyword evidence="8" id="KW-1185">Reference proteome</keyword>
<comment type="subcellular location">
    <subcellularLocation>
        <location evidence="1">Secreted</location>
    </subcellularLocation>
</comment>
<dbReference type="Proteomes" id="UP000284338">
    <property type="component" value="Unassembled WGS sequence"/>
</dbReference>